<proteinExistence type="predicted"/>
<protein>
    <recommendedName>
        <fullName evidence="3">CopG family transcriptional regulator</fullName>
    </recommendedName>
</protein>
<gene>
    <name evidence="1" type="ORF">FK219_003810</name>
</gene>
<dbReference type="RefSeq" id="WP_152583102.1">
    <property type="nucleotide sequence ID" value="NZ_VIKT02000004.1"/>
</dbReference>
<organism evidence="1 2">
    <name type="scientific">Microcella pacifica</name>
    <dbReference type="NCBI Taxonomy" id="2591847"/>
    <lineage>
        <taxon>Bacteria</taxon>
        <taxon>Bacillati</taxon>
        <taxon>Actinomycetota</taxon>
        <taxon>Actinomycetes</taxon>
        <taxon>Micrococcales</taxon>
        <taxon>Microbacteriaceae</taxon>
        <taxon>Microcella</taxon>
    </lineage>
</organism>
<dbReference type="AlphaFoldDB" id="A0A9E5MJW2"/>
<evidence type="ECO:0000313" key="2">
    <source>
        <dbReference type="Proteomes" id="UP000818266"/>
    </source>
</evidence>
<name>A0A9E5MJW2_9MICO</name>
<dbReference type="Proteomes" id="UP000818266">
    <property type="component" value="Unassembled WGS sequence"/>
</dbReference>
<evidence type="ECO:0008006" key="3">
    <source>
        <dbReference type="Google" id="ProtNLM"/>
    </source>
</evidence>
<dbReference type="OrthoDB" id="73061at2"/>
<comment type="caution">
    <text evidence="1">The sequence shown here is derived from an EMBL/GenBank/DDBJ whole genome shotgun (WGS) entry which is preliminary data.</text>
</comment>
<dbReference type="EMBL" id="VIKT02000004">
    <property type="protein sequence ID" value="NHF62374.1"/>
    <property type="molecule type" value="Genomic_DNA"/>
</dbReference>
<reference evidence="1 2" key="1">
    <citation type="submission" date="2019-06" db="EMBL/GenBank/DDBJ databases">
        <authorList>
            <person name="De-Chao Zhang Q."/>
        </authorList>
    </citation>
    <scope>NUCLEOTIDE SEQUENCE [LARGE SCALE GENOMIC DNA]</scope>
    <source>
        <strain evidence="1 2">KN1116</strain>
    </source>
</reference>
<reference evidence="1 2" key="2">
    <citation type="submission" date="2020-03" db="EMBL/GenBank/DDBJ databases">
        <title>Chryseoglobus sp. isolated from a deep-sea seamount.</title>
        <authorList>
            <person name="Zhang D.-C."/>
        </authorList>
    </citation>
    <scope>NUCLEOTIDE SEQUENCE [LARGE SCALE GENOMIC DNA]</scope>
    <source>
        <strain evidence="1 2">KN1116</strain>
    </source>
</reference>
<accession>A0A9E5MJW2</accession>
<sequence>MKTAISVPDPLFEKVERARPDLGMSRSQFYATAAQHYLDSVEREALTSEIDAALQTVRGDSHARAAEERERADLSRQSLRRLELLTEDDDW</sequence>
<evidence type="ECO:0000313" key="1">
    <source>
        <dbReference type="EMBL" id="NHF62374.1"/>
    </source>
</evidence>
<keyword evidence="2" id="KW-1185">Reference proteome</keyword>